<gene>
    <name evidence="1" type="ORF">A2954_01630</name>
</gene>
<protein>
    <submittedName>
        <fullName evidence="1">Uncharacterized protein</fullName>
    </submittedName>
</protein>
<proteinExistence type="predicted"/>
<dbReference type="EMBL" id="MGAG01000027">
    <property type="protein sequence ID" value="OGK40196.1"/>
    <property type="molecule type" value="Genomic_DNA"/>
</dbReference>
<comment type="caution">
    <text evidence="1">The sequence shown here is derived from an EMBL/GenBank/DDBJ whole genome shotgun (WGS) entry which is preliminary data.</text>
</comment>
<dbReference type="Proteomes" id="UP000177698">
    <property type="component" value="Unassembled WGS sequence"/>
</dbReference>
<organism evidence="1 2">
    <name type="scientific">Candidatus Roizmanbacteria bacterium RIFCSPLOWO2_01_FULL_37_12</name>
    <dbReference type="NCBI Taxonomy" id="1802056"/>
    <lineage>
        <taxon>Bacteria</taxon>
        <taxon>Candidatus Roizmaniibacteriota</taxon>
    </lineage>
</organism>
<sequence length="610" mass="69411">MVVESVHHSGTNIGLNNEVILQQELSPVEYALNIKKNLATPLDSEHALARVFNSIEDILFGSREIVTERWKERISPSFAIDCEEWSKHIDQSEAKGKEAAEVLADRERFEIKLRIRQFSELDRLRKTKPEAWYKLVRASMERQYAEIAVFSGIVNNLQAESFRNFGMTKEELLFACEIADKTGPLVNETFMKQMELADRPGGSDPSPNVNENGASYIYEKLQAEGSYKRIPYLIMFSETWPKLVENLHELSTKANELKLTDLAIFLDKIASVWENDTTDFEELSNQWDELLQANYDYALSGCSISIDISNYAYVTGAANKVDADFRVGLQTPELRNLAESYVLEQNVAFQLAQKYDVFSESPSQPTVNHMSYAFSHPAANVFWGTQAETSDHLAAYYKDVTDNVFNYMIFPHYVRVFGRTLSDEDKQQLLEIERLKLVTHENTHPIATPTDPNIKSRTGVGEEINIIEELKADTLDFKVLRKRREVQEYPFPAKKILEVLVIYCLDYINNRDSGDGFGTGMYARSGRIILANLLKSGVLARSGDHCDIIDAEKGFDLFIGIGEEVLKLYTNNDVEPDVNQEIIKDRVKTMLDKSKTAELEELIDISLRGP</sequence>
<name>A0A1F7I9Z7_9BACT</name>
<accession>A0A1F7I9Z7</accession>
<dbReference type="AlphaFoldDB" id="A0A1F7I9Z7"/>
<reference evidence="1 2" key="1">
    <citation type="journal article" date="2016" name="Nat. Commun.">
        <title>Thousands of microbial genomes shed light on interconnected biogeochemical processes in an aquifer system.</title>
        <authorList>
            <person name="Anantharaman K."/>
            <person name="Brown C.T."/>
            <person name="Hug L.A."/>
            <person name="Sharon I."/>
            <person name="Castelle C.J."/>
            <person name="Probst A.J."/>
            <person name="Thomas B.C."/>
            <person name="Singh A."/>
            <person name="Wilkins M.J."/>
            <person name="Karaoz U."/>
            <person name="Brodie E.L."/>
            <person name="Williams K.H."/>
            <person name="Hubbard S.S."/>
            <person name="Banfield J.F."/>
        </authorList>
    </citation>
    <scope>NUCLEOTIDE SEQUENCE [LARGE SCALE GENOMIC DNA]</scope>
</reference>
<evidence type="ECO:0000313" key="2">
    <source>
        <dbReference type="Proteomes" id="UP000177698"/>
    </source>
</evidence>
<evidence type="ECO:0000313" key="1">
    <source>
        <dbReference type="EMBL" id="OGK40196.1"/>
    </source>
</evidence>